<feature type="region of interest" description="Disordered" evidence="1">
    <location>
        <begin position="318"/>
        <end position="340"/>
    </location>
</feature>
<dbReference type="InterPro" id="IPR051710">
    <property type="entry name" value="Phosphatase_SH3-domain"/>
</dbReference>
<comment type="caution">
    <text evidence="2">The sequence shown here is derived from an EMBL/GenBank/DDBJ whole genome shotgun (WGS) entry which is preliminary data.</text>
</comment>
<dbReference type="OrthoDB" id="414418at2759"/>
<accession>A0A9W9TGU1</accession>
<evidence type="ECO:0000313" key="3">
    <source>
        <dbReference type="Proteomes" id="UP001147733"/>
    </source>
</evidence>
<dbReference type="Proteomes" id="UP001147733">
    <property type="component" value="Unassembled WGS sequence"/>
</dbReference>
<proteinExistence type="predicted"/>
<keyword evidence="3" id="KW-1185">Reference proteome</keyword>
<dbReference type="Pfam" id="PF00300">
    <property type="entry name" value="His_Phos_1"/>
    <property type="match status" value="1"/>
</dbReference>
<sequence length="340" mass="37160">MPLDTIYLTRHGLRLNWTIDHRTGIYKPQFPTPTGNPADPALTSHGVRQSHELAVHITAPEFHPKPFRVYSSPFYRCLQTIQPSVEELKRKHQDISSGNDDTSTTALHGQIEKAANFNVRLENGLGEWFGPTNFFDHPPHPSPSTMRTHFPTMLHETPESNYQPLIRPSTRGETIAQLHNRVAAALEGIIADVDAEITALEANQPLEQRTSKAILMCGHAAPLIAMGRALTGNMPEDSSVEDFFVFTAGLSTFRRRGAATSGEIRVKGGVLAEGTKLCRSKGVPDWENGRGVGGGWDCISNGDCSFLSGGAERGWHFNGEEGFDTNSMAPPDNPVGATKL</sequence>
<dbReference type="PANTHER" id="PTHR16469">
    <property type="entry name" value="UBIQUITIN-ASSOCIATED AND SH3 DOMAIN-CONTAINING BA-RELATED"/>
    <property type="match status" value="1"/>
</dbReference>
<dbReference type="EMBL" id="JAPQKT010000009">
    <property type="protein sequence ID" value="KAJ5221899.1"/>
    <property type="molecule type" value="Genomic_DNA"/>
</dbReference>
<gene>
    <name evidence="2" type="ORF">N7469_010786</name>
</gene>
<evidence type="ECO:0000313" key="2">
    <source>
        <dbReference type="EMBL" id="KAJ5221899.1"/>
    </source>
</evidence>
<dbReference type="InterPro" id="IPR013078">
    <property type="entry name" value="His_Pase_superF_clade-1"/>
</dbReference>
<dbReference type="PANTHER" id="PTHR16469:SF51">
    <property type="entry name" value="TRANSCRIPTION FACTOR TAU 55 KDA SUBUNIT"/>
    <property type="match status" value="1"/>
</dbReference>
<protein>
    <submittedName>
        <fullName evidence="2">Histidine phosphatase superfamily clade-1</fullName>
    </submittedName>
</protein>
<dbReference type="InterPro" id="IPR029033">
    <property type="entry name" value="His_PPase_superfam"/>
</dbReference>
<dbReference type="AlphaFoldDB" id="A0A9W9TGU1"/>
<reference evidence="2" key="1">
    <citation type="submission" date="2022-11" db="EMBL/GenBank/DDBJ databases">
        <authorList>
            <person name="Petersen C."/>
        </authorList>
    </citation>
    <scope>NUCLEOTIDE SEQUENCE</scope>
    <source>
        <strain evidence="2">IBT 23319</strain>
    </source>
</reference>
<dbReference type="FunFam" id="3.40.50.1240:FF:000074">
    <property type="entry name" value="Phosphoglycerate mutase family protein"/>
    <property type="match status" value="1"/>
</dbReference>
<dbReference type="GeneID" id="81388858"/>
<name>A0A9W9TGU1_PENCI</name>
<evidence type="ECO:0000256" key="1">
    <source>
        <dbReference type="SAM" id="MobiDB-lite"/>
    </source>
</evidence>
<dbReference type="CDD" id="cd07067">
    <property type="entry name" value="HP_PGM_like"/>
    <property type="match status" value="1"/>
</dbReference>
<dbReference type="Gene3D" id="3.40.50.1240">
    <property type="entry name" value="Phosphoglycerate mutase-like"/>
    <property type="match status" value="1"/>
</dbReference>
<dbReference type="SUPFAM" id="SSF53254">
    <property type="entry name" value="Phosphoglycerate mutase-like"/>
    <property type="match status" value="1"/>
</dbReference>
<organism evidence="2 3">
    <name type="scientific">Penicillium citrinum</name>
    <dbReference type="NCBI Taxonomy" id="5077"/>
    <lineage>
        <taxon>Eukaryota</taxon>
        <taxon>Fungi</taxon>
        <taxon>Dikarya</taxon>
        <taxon>Ascomycota</taxon>
        <taxon>Pezizomycotina</taxon>
        <taxon>Eurotiomycetes</taxon>
        <taxon>Eurotiomycetidae</taxon>
        <taxon>Eurotiales</taxon>
        <taxon>Aspergillaceae</taxon>
        <taxon>Penicillium</taxon>
    </lineage>
</organism>
<dbReference type="RefSeq" id="XP_056496822.1">
    <property type="nucleotide sequence ID" value="XM_056649691.1"/>
</dbReference>
<reference evidence="2" key="2">
    <citation type="journal article" date="2023" name="IMA Fungus">
        <title>Comparative genomic study of the Penicillium genus elucidates a diverse pangenome and 15 lateral gene transfer events.</title>
        <authorList>
            <person name="Petersen C."/>
            <person name="Sorensen T."/>
            <person name="Nielsen M.R."/>
            <person name="Sondergaard T.E."/>
            <person name="Sorensen J.L."/>
            <person name="Fitzpatrick D.A."/>
            <person name="Frisvad J.C."/>
            <person name="Nielsen K.L."/>
        </authorList>
    </citation>
    <scope>NUCLEOTIDE SEQUENCE</scope>
    <source>
        <strain evidence="2">IBT 23319</strain>
    </source>
</reference>